<dbReference type="GO" id="GO:0005886">
    <property type="term" value="C:plasma membrane"/>
    <property type="evidence" value="ECO:0000318"/>
    <property type="project" value="GO_Central"/>
</dbReference>
<gene>
    <name evidence="9" type="ORF">HannXRQ_Chr10g0317381</name>
    <name evidence="8" type="ORF">HanXRQr2_Chr10g0463711</name>
</gene>
<keyword evidence="10" id="KW-1185">Reference proteome</keyword>
<dbReference type="Proteomes" id="UP000215914">
    <property type="component" value="Chromosome 10"/>
</dbReference>
<dbReference type="InterPro" id="IPR017441">
    <property type="entry name" value="Protein_kinase_ATP_BS"/>
</dbReference>
<organism evidence="9 10">
    <name type="scientific">Helianthus annuus</name>
    <name type="common">Common sunflower</name>
    <dbReference type="NCBI Taxonomy" id="4232"/>
    <lineage>
        <taxon>Eukaryota</taxon>
        <taxon>Viridiplantae</taxon>
        <taxon>Streptophyta</taxon>
        <taxon>Embryophyta</taxon>
        <taxon>Tracheophyta</taxon>
        <taxon>Spermatophyta</taxon>
        <taxon>Magnoliopsida</taxon>
        <taxon>eudicotyledons</taxon>
        <taxon>Gunneridae</taxon>
        <taxon>Pentapetalae</taxon>
        <taxon>asterids</taxon>
        <taxon>campanulids</taxon>
        <taxon>Asterales</taxon>
        <taxon>Asteraceae</taxon>
        <taxon>Asteroideae</taxon>
        <taxon>Heliantheae alliance</taxon>
        <taxon>Heliantheae</taxon>
        <taxon>Helianthus</taxon>
    </lineage>
</organism>
<dbReference type="AlphaFoldDB" id="A0A251TRF9"/>
<dbReference type="GO" id="GO:0005524">
    <property type="term" value="F:ATP binding"/>
    <property type="evidence" value="ECO:0007669"/>
    <property type="project" value="UniProtKB-UniRule"/>
</dbReference>
<dbReference type="PANTHER" id="PTHR27003:SF338">
    <property type="entry name" value="TYROSINE-PROTEIN KINASE, NON-RECEPTOR JAK_TYK2-RELATED"/>
    <property type="match status" value="1"/>
</dbReference>
<keyword evidence="5 6" id="KW-0067">ATP-binding</keyword>
<keyword evidence="3 6" id="KW-0547">Nucleotide-binding</keyword>
<dbReference type="PROSITE" id="PS00108">
    <property type="entry name" value="PROTEIN_KINASE_ST"/>
    <property type="match status" value="1"/>
</dbReference>
<evidence type="ECO:0000256" key="5">
    <source>
        <dbReference type="ARBA" id="ARBA00022840"/>
    </source>
</evidence>
<reference evidence="9" key="2">
    <citation type="submission" date="2017-02" db="EMBL/GenBank/DDBJ databases">
        <title>Sunflower complete genome.</title>
        <authorList>
            <person name="Langlade N."/>
            <person name="Munos S."/>
        </authorList>
    </citation>
    <scope>NUCLEOTIDE SEQUENCE [LARGE SCALE GENOMIC DNA]</scope>
    <source>
        <tissue evidence="9">Leaves</tissue>
    </source>
</reference>
<dbReference type="Gene3D" id="3.30.200.20">
    <property type="entry name" value="Phosphorylase Kinase, domain 1"/>
    <property type="match status" value="1"/>
</dbReference>
<evidence type="ECO:0000256" key="3">
    <source>
        <dbReference type="ARBA" id="ARBA00022741"/>
    </source>
</evidence>
<dbReference type="InterPro" id="IPR045272">
    <property type="entry name" value="ANXUR1/2-like"/>
</dbReference>
<name>A0A251TRF9_HELAN</name>
<evidence type="ECO:0000259" key="7">
    <source>
        <dbReference type="PROSITE" id="PS50011"/>
    </source>
</evidence>
<dbReference type="EMBL" id="MNCJ02000325">
    <property type="protein sequence ID" value="KAF5788411.1"/>
    <property type="molecule type" value="Genomic_DNA"/>
</dbReference>
<evidence type="ECO:0000256" key="6">
    <source>
        <dbReference type="PROSITE-ProRule" id="PRU10141"/>
    </source>
</evidence>
<keyword evidence="1" id="KW-0723">Serine/threonine-protein kinase</keyword>
<keyword evidence="4 9" id="KW-0418">Kinase</keyword>
<dbReference type="InterPro" id="IPR000719">
    <property type="entry name" value="Prot_kinase_dom"/>
</dbReference>
<accession>A0A251TRF9</accession>
<feature type="binding site" evidence="6">
    <location>
        <position position="60"/>
    </location>
    <ligand>
        <name>ATP</name>
        <dbReference type="ChEBI" id="CHEBI:30616"/>
    </ligand>
</feature>
<evidence type="ECO:0000256" key="2">
    <source>
        <dbReference type="ARBA" id="ARBA00022679"/>
    </source>
</evidence>
<evidence type="ECO:0000313" key="8">
    <source>
        <dbReference type="EMBL" id="KAF5788411.1"/>
    </source>
</evidence>
<dbReference type="GO" id="GO:0004714">
    <property type="term" value="F:transmembrane receptor protein tyrosine kinase activity"/>
    <property type="evidence" value="ECO:0007669"/>
    <property type="project" value="InterPro"/>
</dbReference>
<dbReference type="InterPro" id="IPR025886">
    <property type="entry name" value="PP2-like"/>
</dbReference>
<dbReference type="InterPro" id="IPR001245">
    <property type="entry name" value="Ser-Thr/Tyr_kinase_cat_dom"/>
</dbReference>
<dbReference type="EMBL" id="CM007899">
    <property type="protein sequence ID" value="OTG13146.1"/>
    <property type="molecule type" value="Genomic_DNA"/>
</dbReference>
<keyword evidence="2 8" id="KW-0808">Transferase</keyword>
<evidence type="ECO:0000256" key="1">
    <source>
        <dbReference type="ARBA" id="ARBA00022527"/>
    </source>
</evidence>
<dbReference type="OrthoDB" id="1698672at2759"/>
<dbReference type="GO" id="GO:0004672">
    <property type="term" value="F:protein kinase activity"/>
    <property type="evidence" value="ECO:0000318"/>
    <property type="project" value="GO_Central"/>
</dbReference>
<dbReference type="GO" id="GO:0004674">
    <property type="term" value="F:protein serine/threonine kinase activity"/>
    <property type="evidence" value="ECO:0007669"/>
    <property type="project" value="UniProtKB-KW"/>
</dbReference>
<dbReference type="InParanoid" id="A0A251TRF9"/>
<feature type="domain" description="Protein kinase" evidence="7">
    <location>
        <begin position="29"/>
        <end position="307"/>
    </location>
</feature>
<proteinExistence type="predicted"/>
<dbReference type="Gene3D" id="1.10.510.10">
    <property type="entry name" value="Transferase(Phosphotransferase) domain 1"/>
    <property type="match status" value="1"/>
</dbReference>
<sequence length="736" mass="84945">MDPYLKIFLQPFEHLKIRLDEITRATNNFDDEKCIGRGGFGKVYKGELLCMGEPTMAAIKRLDRRHGQGTPEFLKEITTLYNYYHDNLISLLGFCCEAHEMILVYELASRGSLDRHLKSSHLTWTQRIKICIDVAKGLSYLHDPREKHQRLIHCDVKSANILLDEQWNAKLSDFGLSIKGSANEQQSVVVTFASGTPGYCDPQYAWTHTLTKGSDVYSFGVVLFEVLCGTLCSTYSNGGGQQILVPTWIESYKRKKLNDIIFKSPTIQPLDQSALEKLSDIAYRCLKDSRDQRPNMAEVVTELETALEGQVLSESKLPFDYKEIIKASRFDLDNMSKDELRELLYKGVLLNDDYTWFSLNTRGEHCVMISCGECVLPSARESYPWSSGYNSRFAVGTYHSVIGRFRTRVKTQLLSPLITYKVNLVFKFMLPERMSKCKLISLKYKLLGERKYSTSYFAYAREDGWWMAELYRFTSDGRSIDLDILFDGSDRDFPVIEIEGIEFRPLEKEPISDSDANWKQKLPIDYKDILKLSKNSVKSTTEKEVYSTFCRGFLINDGQEWFSLDKNGKKCYMQSARAPSIDGEICRRFLPNSRFKETVEVMNGFEFKIHITINPQLVSSQTTYGSYLVYKLPRDQSRYEAPIEVMDEELSEATRYIYLVTPQFPVIRTNAYQYTRNPSNKKGFPEHRDDGWMEVQVYEFKTDTTSDMIHFSLKLTFCASKPLRGLIIEGLEYRPV</sequence>
<dbReference type="InterPro" id="IPR008271">
    <property type="entry name" value="Ser/Thr_kinase_AS"/>
</dbReference>
<reference evidence="8" key="3">
    <citation type="submission" date="2020-06" db="EMBL/GenBank/DDBJ databases">
        <title>Helianthus annuus Genome sequencing and assembly Release 2.</title>
        <authorList>
            <person name="Gouzy J."/>
            <person name="Langlade N."/>
            <person name="Munos S."/>
        </authorList>
    </citation>
    <scope>NUCLEOTIDE SEQUENCE</scope>
    <source>
        <tissue evidence="8">Leaves</tissue>
    </source>
</reference>
<dbReference type="PANTHER" id="PTHR27003">
    <property type="entry name" value="OS07G0166700 PROTEIN"/>
    <property type="match status" value="1"/>
</dbReference>
<dbReference type="Pfam" id="PF14299">
    <property type="entry name" value="PP2"/>
    <property type="match status" value="1"/>
</dbReference>
<dbReference type="Gramene" id="mRNA:HanXRQr2_Chr10g0463711">
    <property type="protein sequence ID" value="mRNA:HanXRQr2_Chr10g0463711"/>
    <property type="gene ID" value="HanXRQr2_Chr10g0463711"/>
</dbReference>
<evidence type="ECO:0000313" key="9">
    <source>
        <dbReference type="EMBL" id="OTG13146.1"/>
    </source>
</evidence>
<dbReference type="SMART" id="SM00220">
    <property type="entry name" value="S_TKc"/>
    <property type="match status" value="1"/>
</dbReference>
<dbReference type="PROSITE" id="PS50011">
    <property type="entry name" value="PROTEIN_KINASE_DOM"/>
    <property type="match status" value="1"/>
</dbReference>
<protein>
    <submittedName>
        <fullName evidence="9">Putative serine/threonine/dual specificity protein kinase, catalytic domain-containing protein</fullName>
    </submittedName>
</protein>
<dbReference type="PROSITE" id="PS00107">
    <property type="entry name" value="PROTEIN_KINASE_ATP"/>
    <property type="match status" value="1"/>
</dbReference>
<dbReference type="InterPro" id="IPR011009">
    <property type="entry name" value="Kinase-like_dom_sf"/>
</dbReference>
<reference evidence="8 10" key="1">
    <citation type="journal article" date="2017" name="Nature">
        <title>The sunflower genome provides insights into oil metabolism, flowering and Asterid evolution.</title>
        <authorList>
            <person name="Badouin H."/>
            <person name="Gouzy J."/>
            <person name="Grassa C.J."/>
            <person name="Murat F."/>
            <person name="Staton S.E."/>
            <person name="Cottret L."/>
            <person name="Lelandais-Briere C."/>
            <person name="Owens G.L."/>
            <person name="Carrere S."/>
            <person name="Mayjonade B."/>
            <person name="Legrand L."/>
            <person name="Gill N."/>
            <person name="Kane N.C."/>
            <person name="Bowers J.E."/>
            <person name="Hubner S."/>
            <person name="Bellec A."/>
            <person name="Berard A."/>
            <person name="Berges H."/>
            <person name="Blanchet N."/>
            <person name="Boniface M.C."/>
            <person name="Brunel D."/>
            <person name="Catrice O."/>
            <person name="Chaidir N."/>
            <person name="Claudel C."/>
            <person name="Donnadieu C."/>
            <person name="Faraut T."/>
            <person name="Fievet G."/>
            <person name="Helmstetter N."/>
            <person name="King M."/>
            <person name="Knapp S.J."/>
            <person name="Lai Z."/>
            <person name="Le Paslier M.C."/>
            <person name="Lippi Y."/>
            <person name="Lorenzon L."/>
            <person name="Mandel J.R."/>
            <person name="Marage G."/>
            <person name="Marchand G."/>
            <person name="Marquand E."/>
            <person name="Bret-Mestries E."/>
            <person name="Morien E."/>
            <person name="Nambeesan S."/>
            <person name="Nguyen T."/>
            <person name="Pegot-Espagnet P."/>
            <person name="Pouilly N."/>
            <person name="Raftis F."/>
            <person name="Sallet E."/>
            <person name="Schiex T."/>
            <person name="Thomas J."/>
            <person name="Vandecasteele C."/>
            <person name="Vares D."/>
            <person name="Vear F."/>
            <person name="Vautrin S."/>
            <person name="Crespi M."/>
            <person name="Mangin B."/>
            <person name="Burke J.M."/>
            <person name="Salse J."/>
            <person name="Munos S."/>
            <person name="Vincourt P."/>
            <person name="Rieseberg L.H."/>
            <person name="Langlade N.B."/>
        </authorList>
    </citation>
    <scope>NUCLEOTIDE SEQUENCE [LARGE SCALE GENOMIC DNA]</scope>
    <source>
        <strain evidence="10">cv. SF193</strain>
        <tissue evidence="8">Leaves</tissue>
    </source>
</reference>
<dbReference type="Pfam" id="PF07714">
    <property type="entry name" value="PK_Tyr_Ser-Thr"/>
    <property type="match status" value="1"/>
</dbReference>
<dbReference type="SUPFAM" id="SSF56112">
    <property type="entry name" value="Protein kinase-like (PK-like)"/>
    <property type="match status" value="1"/>
</dbReference>
<evidence type="ECO:0000256" key="4">
    <source>
        <dbReference type="ARBA" id="ARBA00022777"/>
    </source>
</evidence>
<dbReference type="FunFam" id="3.30.200.20:FF:000039">
    <property type="entry name" value="receptor-like protein kinase FERONIA"/>
    <property type="match status" value="1"/>
</dbReference>
<evidence type="ECO:0000313" key="10">
    <source>
        <dbReference type="Proteomes" id="UP000215914"/>
    </source>
</evidence>